<organism evidence="1 2">
    <name type="scientific">Hymenobacter glaciei</name>
    <dbReference type="NCBI Taxonomy" id="877209"/>
    <lineage>
        <taxon>Bacteria</taxon>
        <taxon>Pseudomonadati</taxon>
        <taxon>Bacteroidota</taxon>
        <taxon>Cytophagia</taxon>
        <taxon>Cytophagales</taxon>
        <taxon>Hymenobacteraceae</taxon>
        <taxon>Hymenobacter</taxon>
    </lineage>
</organism>
<proteinExistence type="predicted"/>
<gene>
    <name evidence="1" type="ORF">GCM10022409_21070</name>
</gene>
<comment type="caution">
    <text evidence="1">The sequence shown here is derived from an EMBL/GenBank/DDBJ whole genome shotgun (WGS) entry which is preliminary data.</text>
</comment>
<protein>
    <submittedName>
        <fullName evidence="1">Uncharacterized protein</fullName>
    </submittedName>
</protein>
<name>A0ABP7U4H4_9BACT</name>
<evidence type="ECO:0000313" key="1">
    <source>
        <dbReference type="EMBL" id="GAA4035980.1"/>
    </source>
</evidence>
<evidence type="ECO:0000313" key="2">
    <source>
        <dbReference type="Proteomes" id="UP001501469"/>
    </source>
</evidence>
<reference evidence="2" key="1">
    <citation type="journal article" date="2019" name="Int. J. Syst. Evol. Microbiol.">
        <title>The Global Catalogue of Microorganisms (GCM) 10K type strain sequencing project: providing services to taxonomists for standard genome sequencing and annotation.</title>
        <authorList>
            <consortium name="The Broad Institute Genomics Platform"/>
            <consortium name="The Broad Institute Genome Sequencing Center for Infectious Disease"/>
            <person name="Wu L."/>
            <person name="Ma J."/>
        </authorList>
    </citation>
    <scope>NUCLEOTIDE SEQUENCE [LARGE SCALE GENOMIC DNA]</scope>
    <source>
        <strain evidence="2">JCM 17225</strain>
    </source>
</reference>
<accession>A0ABP7U4H4</accession>
<dbReference type="Proteomes" id="UP001501469">
    <property type="component" value="Unassembled WGS sequence"/>
</dbReference>
<sequence length="166" mass="18580">MALLASIATVEADSFYQKHERYLALHGCGFMAYVYQEAIVQILLDANLDERYELCGVFRRVMSQSIDAHFGQMELTDHTLRVGLADNARQWLAFLHSMSLADKTSFQSVHLGFLTSYGCNFMSQVYYDTFECALRPGGLVAPDRILAPFEQALGQGLKKAATARPD</sequence>
<dbReference type="EMBL" id="BAABDK010000016">
    <property type="protein sequence ID" value="GAA4035980.1"/>
    <property type="molecule type" value="Genomic_DNA"/>
</dbReference>
<keyword evidence="2" id="KW-1185">Reference proteome</keyword>